<organism evidence="2 3">
    <name type="scientific">Denticeps clupeoides</name>
    <name type="common">denticle herring</name>
    <dbReference type="NCBI Taxonomy" id="299321"/>
    <lineage>
        <taxon>Eukaryota</taxon>
        <taxon>Metazoa</taxon>
        <taxon>Chordata</taxon>
        <taxon>Craniata</taxon>
        <taxon>Vertebrata</taxon>
        <taxon>Euteleostomi</taxon>
        <taxon>Actinopterygii</taxon>
        <taxon>Neopterygii</taxon>
        <taxon>Teleostei</taxon>
        <taxon>Clupei</taxon>
        <taxon>Clupeiformes</taxon>
        <taxon>Denticipitoidei</taxon>
        <taxon>Denticipitidae</taxon>
        <taxon>Denticeps</taxon>
    </lineage>
</organism>
<reference evidence="2" key="3">
    <citation type="submission" date="2025-09" db="UniProtKB">
        <authorList>
            <consortium name="Ensembl"/>
        </authorList>
    </citation>
    <scope>IDENTIFICATION</scope>
</reference>
<evidence type="ECO:0008006" key="4">
    <source>
        <dbReference type="Google" id="ProtNLM"/>
    </source>
</evidence>
<name>A0AAY3ZWP4_9TELE</name>
<evidence type="ECO:0000313" key="2">
    <source>
        <dbReference type="Ensembl" id="ENSDCDP00010000879.1"/>
    </source>
</evidence>
<keyword evidence="3" id="KW-1185">Reference proteome</keyword>
<protein>
    <recommendedName>
        <fullName evidence="4">Secreted protein</fullName>
    </recommendedName>
</protein>
<accession>A0AAY3ZWP4</accession>
<proteinExistence type="predicted"/>
<reference evidence="2 3" key="1">
    <citation type="submission" date="2020-06" db="EMBL/GenBank/DDBJ databases">
        <authorList>
            <consortium name="Wellcome Sanger Institute Data Sharing"/>
        </authorList>
    </citation>
    <scope>NUCLEOTIDE SEQUENCE [LARGE SCALE GENOMIC DNA]</scope>
</reference>
<feature type="signal peptide" evidence="1">
    <location>
        <begin position="1"/>
        <end position="20"/>
    </location>
</feature>
<evidence type="ECO:0000256" key="1">
    <source>
        <dbReference type="SAM" id="SignalP"/>
    </source>
</evidence>
<dbReference type="Proteomes" id="UP000694580">
    <property type="component" value="Chromosome 1"/>
</dbReference>
<reference evidence="2" key="2">
    <citation type="submission" date="2025-08" db="UniProtKB">
        <authorList>
            <consortium name="Ensembl"/>
        </authorList>
    </citation>
    <scope>IDENTIFICATION</scope>
</reference>
<feature type="chain" id="PRO_5044219537" description="Secreted protein" evidence="1">
    <location>
        <begin position="21"/>
        <end position="97"/>
    </location>
</feature>
<evidence type="ECO:0000313" key="3">
    <source>
        <dbReference type="Proteomes" id="UP000694580"/>
    </source>
</evidence>
<dbReference type="Ensembl" id="ENSDCDT00010000918.1">
    <property type="protein sequence ID" value="ENSDCDP00010000879.1"/>
    <property type="gene ID" value="ENSDCDG00010000499.1"/>
</dbReference>
<dbReference type="AlphaFoldDB" id="A0AAY3ZWP4"/>
<sequence length="97" mass="10245">MTANHCLLAIFAILWSVAVAKTPSPTHCSPGACHGRPLLTQGDVDKFHCVHHVLCCCVSHVTNHLTSVEDILVFSPASNDVARPAETQGDTGDPTTA</sequence>
<keyword evidence="1" id="KW-0732">Signal</keyword>